<evidence type="ECO:0000313" key="4">
    <source>
        <dbReference type="EMBL" id="GMK55923.1"/>
    </source>
</evidence>
<evidence type="ECO:0000256" key="2">
    <source>
        <dbReference type="ARBA" id="ARBA00022801"/>
    </source>
</evidence>
<keyword evidence="5" id="KW-1185">Reference proteome</keyword>
<keyword evidence="2" id="KW-0378">Hydrolase</keyword>
<reference evidence="4" key="2">
    <citation type="submission" date="2023-06" db="EMBL/GenBank/DDBJ databases">
        <authorList>
            <person name="Kobayashi Y."/>
            <person name="Kayamori A."/>
            <person name="Aoki K."/>
            <person name="Shiwa Y."/>
            <person name="Fujita N."/>
            <person name="Sugita T."/>
            <person name="Iwasaki W."/>
            <person name="Tanaka N."/>
            <person name="Takashima M."/>
        </authorList>
    </citation>
    <scope>NUCLEOTIDE SEQUENCE</scope>
    <source>
        <strain evidence="4">HIS016</strain>
    </source>
</reference>
<feature type="domain" description="Isochorismatase-like" evidence="3">
    <location>
        <begin position="21"/>
        <end position="191"/>
    </location>
</feature>
<dbReference type="AlphaFoldDB" id="A0AAD3TSL6"/>
<dbReference type="GO" id="GO:0016787">
    <property type="term" value="F:hydrolase activity"/>
    <property type="evidence" value="ECO:0007669"/>
    <property type="project" value="UniProtKB-KW"/>
</dbReference>
<reference evidence="4" key="1">
    <citation type="journal article" date="2023" name="BMC Genomics">
        <title>Chromosome-level genome assemblies of Cutaneotrichosporon spp. (Trichosporonales, Basidiomycota) reveal imbalanced evolution between nucleotide sequences and chromosome synteny.</title>
        <authorList>
            <person name="Kobayashi Y."/>
            <person name="Kayamori A."/>
            <person name="Aoki K."/>
            <person name="Shiwa Y."/>
            <person name="Matsutani M."/>
            <person name="Fujita N."/>
            <person name="Sugita T."/>
            <person name="Iwasaki W."/>
            <person name="Tanaka N."/>
            <person name="Takashima M."/>
        </authorList>
    </citation>
    <scope>NUCLEOTIDE SEQUENCE</scope>
    <source>
        <strain evidence="4">HIS016</strain>
    </source>
</reference>
<comment type="caution">
    <text evidence="4">The sequence shown here is derived from an EMBL/GenBank/DDBJ whole genome shotgun (WGS) entry which is preliminary data.</text>
</comment>
<evidence type="ECO:0000259" key="3">
    <source>
        <dbReference type="Pfam" id="PF00857"/>
    </source>
</evidence>
<gene>
    <name evidence="4" type="ORF">CspeluHIS016_0209790</name>
</gene>
<dbReference type="PANTHER" id="PTHR43540:SF15">
    <property type="entry name" value="BLR5631 PROTEIN"/>
    <property type="match status" value="1"/>
</dbReference>
<dbReference type="Pfam" id="PF00857">
    <property type="entry name" value="Isochorismatase"/>
    <property type="match status" value="1"/>
</dbReference>
<dbReference type="EMBL" id="BTCM01000002">
    <property type="protein sequence ID" value="GMK55923.1"/>
    <property type="molecule type" value="Genomic_DNA"/>
</dbReference>
<organism evidence="4 5">
    <name type="scientific">Cutaneotrichosporon spelunceum</name>
    <dbReference type="NCBI Taxonomy" id="1672016"/>
    <lineage>
        <taxon>Eukaryota</taxon>
        <taxon>Fungi</taxon>
        <taxon>Dikarya</taxon>
        <taxon>Basidiomycota</taxon>
        <taxon>Agaricomycotina</taxon>
        <taxon>Tremellomycetes</taxon>
        <taxon>Trichosporonales</taxon>
        <taxon>Trichosporonaceae</taxon>
        <taxon>Cutaneotrichosporon</taxon>
    </lineage>
</organism>
<dbReference type="Gene3D" id="3.40.50.850">
    <property type="entry name" value="Isochorismatase-like"/>
    <property type="match status" value="1"/>
</dbReference>
<comment type="similarity">
    <text evidence="1">Belongs to the isochorismatase family.</text>
</comment>
<proteinExistence type="inferred from homology"/>
<accession>A0AAD3TSL6</accession>
<sequence length="194" mass="20580">MAVSFRQLAGIPPSTASVADSVLLIVDAQGEYADGHLKVTNIATSRPALQRLYERYRDAGGHVVHIVHQVAPGTPVFTPGTALAAEFPELQPKAGATNEPVVGKKFPGSFCQTELNDVLTKTGKKKVVIVGYMAHVCVSTTAREASQHGYEVLIARDAIGDRDIPGATGEQVTDMVCHELGDAFGTIINSEDVQ</sequence>
<dbReference type="PANTHER" id="PTHR43540">
    <property type="entry name" value="PEROXYUREIDOACRYLATE/UREIDOACRYLATE AMIDOHYDROLASE-RELATED"/>
    <property type="match status" value="1"/>
</dbReference>
<dbReference type="SUPFAM" id="SSF52499">
    <property type="entry name" value="Isochorismatase-like hydrolases"/>
    <property type="match status" value="1"/>
</dbReference>
<evidence type="ECO:0000256" key="1">
    <source>
        <dbReference type="ARBA" id="ARBA00006336"/>
    </source>
</evidence>
<dbReference type="InterPro" id="IPR000868">
    <property type="entry name" value="Isochorismatase-like_dom"/>
</dbReference>
<evidence type="ECO:0000313" key="5">
    <source>
        <dbReference type="Proteomes" id="UP001222932"/>
    </source>
</evidence>
<dbReference type="InterPro" id="IPR050272">
    <property type="entry name" value="Isochorismatase-like_hydrls"/>
</dbReference>
<dbReference type="Proteomes" id="UP001222932">
    <property type="component" value="Unassembled WGS sequence"/>
</dbReference>
<dbReference type="InterPro" id="IPR036380">
    <property type="entry name" value="Isochorismatase-like_sf"/>
</dbReference>
<protein>
    <recommendedName>
        <fullName evidence="3">Isochorismatase-like domain-containing protein</fullName>
    </recommendedName>
</protein>
<name>A0AAD3TSL6_9TREE</name>